<protein>
    <submittedName>
        <fullName evidence="1">Uncharacterized protein</fullName>
    </submittedName>
</protein>
<organism evidence="1 2">
    <name type="scientific">Phanerochaete carnosa (strain HHB-10118-sp)</name>
    <name type="common">White-rot fungus</name>
    <name type="synonym">Peniophora carnosa</name>
    <dbReference type="NCBI Taxonomy" id="650164"/>
    <lineage>
        <taxon>Eukaryota</taxon>
        <taxon>Fungi</taxon>
        <taxon>Dikarya</taxon>
        <taxon>Basidiomycota</taxon>
        <taxon>Agaricomycotina</taxon>
        <taxon>Agaricomycetes</taxon>
        <taxon>Polyporales</taxon>
        <taxon>Phanerochaetaceae</taxon>
        <taxon>Phanerochaete</taxon>
    </lineage>
</organism>
<dbReference type="AlphaFoldDB" id="K5WL24"/>
<sequence>MTYKRGHKFMRGCDAYYETVFSAMSTMPEPAGATAVATSAFTPRLKAHTSPTARS</sequence>
<evidence type="ECO:0000313" key="2">
    <source>
        <dbReference type="Proteomes" id="UP000008370"/>
    </source>
</evidence>
<dbReference type="Proteomes" id="UP000008370">
    <property type="component" value="Unassembled WGS sequence"/>
</dbReference>
<dbReference type="HOGENOM" id="CLU_3033117_0_0_1"/>
<dbReference type="KEGG" id="pco:PHACADRAFT_251021"/>
<dbReference type="EMBL" id="JH930469">
    <property type="protein sequence ID" value="EKM60125.1"/>
    <property type="molecule type" value="Genomic_DNA"/>
</dbReference>
<evidence type="ECO:0000313" key="1">
    <source>
        <dbReference type="EMBL" id="EKM60125.1"/>
    </source>
</evidence>
<gene>
    <name evidence="1" type="ORF">PHACADRAFT_251021</name>
</gene>
<proteinExistence type="predicted"/>
<reference evidence="1 2" key="1">
    <citation type="journal article" date="2012" name="BMC Genomics">
        <title>Comparative genomics of the white-rot fungi, Phanerochaete carnosa and P. chrysosporium, to elucidate the genetic basis of the distinct wood types they colonize.</title>
        <authorList>
            <person name="Suzuki H."/>
            <person name="MacDonald J."/>
            <person name="Syed K."/>
            <person name="Salamov A."/>
            <person name="Hori C."/>
            <person name="Aerts A."/>
            <person name="Henrissat B."/>
            <person name="Wiebenga A."/>
            <person name="vanKuyk P.A."/>
            <person name="Barry K."/>
            <person name="Lindquist E."/>
            <person name="LaButti K."/>
            <person name="Lapidus A."/>
            <person name="Lucas S."/>
            <person name="Coutinho P."/>
            <person name="Gong Y."/>
            <person name="Samejima M."/>
            <person name="Mahadevan R."/>
            <person name="Abou-Zaid M."/>
            <person name="de Vries R.P."/>
            <person name="Igarashi K."/>
            <person name="Yadav J.S."/>
            <person name="Grigoriev I.V."/>
            <person name="Master E.R."/>
        </authorList>
    </citation>
    <scope>NUCLEOTIDE SEQUENCE [LARGE SCALE GENOMIC DNA]</scope>
    <source>
        <strain evidence="1 2">HHB-10118-sp</strain>
    </source>
</reference>
<dbReference type="GeneID" id="18915093"/>
<accession>K5WL24</accession>
<dbReference type="InParanoid" id="K5WL24"/>
<keyword evidence="2" id="KW-1185">Reference proteome</keyword>
<name>K5WL24_PHACS</name>
<dbReference type="RefSeq" id="XP_007392669.1">
    <property type="nucleotide sequence ID" value="XM_007392607.1"/>
</dbReference>